<dbReference type="InterPro" id="IPR003458">
    <property type="entry name" value="Phage_T4_Gp38_tail_assem"/>
</dbReference>
<proteinExistence type="predicted"/>
<dbReference type="PATRIC" id="fig|1073999.7.peg.3479"/>
<evidence type="ECO:0000313" key="3">
    <source>
        <dbReference type="Proteomes" id="UP000009340"/>
    </source>
</evidence>
<dbReference type="eggNOG" id="COG2110">
    <property type="taxonomic scope" value="Bacteria"/>
</dbReference>
<evidence type="ECO:0000313" key="2">
    <source>
        <dbReference type="EMBL" id="CCJ71981.1"/>
    </source>
</evidence>
<dbReference type="STRING" id="1073999.AFK62_16635"/>
<gene>
    <name evidence="1" type="ORF">AFK62_16635</name>
    <name evidence="2" type="ORF">BN137_1329</name>
</gene>
<dbReference type="RefSeq" id="WP_007669439.1">
    <property type="nucleotide sequence ID" value="NZ_CAKW01000053.1"/>
</dbReference>
<reference evidence="2" key="1">
    <citation type="submission" date="2012-07" db="EMBL/GenBank/DDBJ databases">
        <authorList>
            <person name="Cummings C."/>
        </authorList>
    </citation>
    <scope>NUCLEOTIDE SEQUENCE</scope>
    <source>
        <strain evidence="2">1330</strain>
    </source>
</reference>
<reference evidence="1 4" key="4">
    <citation type="journal article" date="2016" name="Genome Announc.">
        <title>Fully Closed Genome Sequences of Five Type Strains of the Genus Cronobacter and One Cronobacter sakazakii Strain.</title>
        <authorList>
            <person name="Moine D."/>
            <person name="Kassam M."/>
            <person name="Baert L."/>
            <person name="Tang Y."/>
            <person name="Barretto C."/>
            <person name="Ngom Bru C."/>
            <person name="Klijn A."/>
            <person name="Descombes P."/>
        </authorList>
    </citation>
    <scope>NUCLEOTIDE SEQUENCE [LARGE SCALE GENOMIC DNA]</scope>
    <source>
        <strain evidence="1 4">LMG 26250</strain>
    </source>
</reference>
<protein>
    <submittedName>
        <fullName evidence="2">Phage tail fiber assembly protein</fullName>
    </submittedName>
    <submittedName>
        <fullName evidence="1">Phage tail protein</fullName>
    </submittedName>
</protein>
<dbReference type="Proteomes" id="UP000009340">
    <property type="component" value="Unassembled WGS sequence"/>
</dbReference>
<dbReference type="Pfam" id="PF02413">
    <property type="entry name" value="Caudo_TAP"/>
    <property type="match status" value="1"/>
</dbReference>
<evidence type="ECO:0000313" key="4">
    <source>
        <dbReference type="Proteomes" id="UP000067320"/>
    </source>
</evidence>
<name>K7ZZ85_9ENTR</name>
<dbReference type="InterPro" id="IPR051220">
    <property type="entry name" value="TFA_Chaperone"/>
</dbReference>
<dbReference type="KEGG" id="ccon:AFK62_16635"/>
<evidence type="ECO:0000313" key="1">
    <source>
        <dbReference type="EMBL" id="ALB64028.1"/>
    </source>
</evidence>
<sequence length="194" mass="21582">MAELFDKNGNATETTTVTVYGFDQQTGEYQNTYKARILAGTGIPGFSTMQAVPESKAGYTLVWNGKAWQEREDHRGKTAYEKATGDAVIIKALGLPDDEYTLCEPATPYDKWNGTAWVTDTDARHAADVVAAEQQKSTLLAEAATEIEWRQYAVSKGIATEEELAALDKWNLYRVRLMRIVTSQAPEIEWPGRP</sequence>
<dbReference type="OrthoDB" id="8596093at2"/>
<reference evidence="4" key="3">
    <citation type="submission" date="2015-09" db="EMBL/GenBank/DDBJ databases">
        <title>Cronobacter genome sequencing and assembly.</title>
        <authorList>
            <person name="Descombes P."/>
            <person name="Baert L."/>
            <person name="Ngom-Bru C."/>
            <person name="Barretto C."/>
        </authorList>
    </citation>
    <scope>NUCLEOTIDE SEQUENCE [LARGE SCALE GENOMIC DNA]</scope>
    <source>
        <strain evidence="4">LMG 26250</strain>
    </source>
</reference>
<keyword evidence="4" id="KW-1185">Reference proteome</keyword>
<reference evidence="4" key="2">
    <citation type="submission" date="2015-07" db="EMBL/GenBank/DDBJ databases">
        <authorList>
            <person name="Moine D."/>
            <person name="Kassam M."/>
        </authorList>
    </citation>
    <scope>NUCLEOTIDE SEQUENCE [LARGE SCALE GENOMIC DNA]</scope>
    <source>
        <strain evidence="4">LMG 26250</strain>
    </source>
</reference>
<dbReference type="EMBL" id="CAKW01000053">
    <property type="protein sequence ID" value="CCJ71981.1"/>
    <property type="molecule type" value="Genomic_DNA"/>
</dbReference>
<dbReference type="EMBL" id="CP012264">
    <property type="protein sequence ID" value="ALB64028.1"/>
    <property type="molecule type" value="Genomic_DNA"/>
</dbReference>
<dbReference type="AlphaFoldDB" id="K7ZZ85"/>
<dbReference type="Proteomes" id="UP000067320">
    <property type="component" value="Chromosome"/>
</dbReference>
<dbReference type="PANTHER" id="PTHR34413">
    <property type="entry name" value="PROPHAGE TAIL FIBER ASSEMBLY PROTEIN HOMOLOG TFAE-RELATED-RELATED"/>
    <property type="match status" value="1"/>
</dbReference>
<accession>K7ZZ85</accession>
<organism evidence="2 3">
    <name type="scientific">Cronobacter condimenti 1330</name>
    <dbReference type="NCBI Taxonomy" id="1073999"/>
    <lineage>
        <taxon>Bacteria</taxon>
        <taxon>Pseudomonadati</taxon>
        <taxon>Pseudomonadota</taxon>
        <taxon>Gammaproteobacteria</taxon>
        <taxon>Enterobacterales</taxon>
        <taxon>Enterobacteriaceae</taxon>
        <taxon>Cronobacter</taxon>
    </lineage>
</organism>
<dbReference type="PANTHER" id="PTHR34413:SF2">
    <property type="entry name" value="PROPHAGE TAIL FIBER ASSEMBLY PROTEIN HOMOLOG TFAE-RELATED"/>
    <property type="match status" value="1"/>
</dbReference>